<gene>
    <name evidence="1" type="ORF">DPMN_110800</name>
</gene>
<organism evidence="1 2">
    <name type="scientific">Dreissena polymorpha</name>
    <name type="common">Zebra mussel</name>
    <name type="synonym">Mytilus polymorpha</name>
    <dbReference type="NCBI Taxonomy" id="45954"/>
    <lineage>
        <taxon>Eukaryota</taxon>
        <taxon>Metazoa</taxon>
        <taxon>Spiralia</taxon>
        <taxon>Lophotrochozoa</taxon>
        <taxon>Mollusca</taxon>
        <taxon>Bivalvia</taxon>
        <taxon>Autobranchia</taxon>
        <taxon>Heteroconchia</taxon>
        <taxon>Euheterodonta</taxon>
        <taxon>Imparidentia</taxon>
        <taxon>Neoheterodontei</taxon>
        <taxon>Myida</taxon>
        <taxon>Dreissenoidea</taxon>
        <taxon>Dreissenidae</taxon>
        <taxon>Dreissena</taxon>
    </lineage>
</organism>
<name>A0A9D4KD31_DREPO</name>
<reference evidence="1" key="2">
    <citation type="submission" date="2020-11" db="EMBL/GenBank/DDBJ databases">
        <authorList>
            <person name="McCartney M.A."/>
            <person name="Auch B."/>
            <person name="Kono T."/>
            <person name="Mallez S."/>
            <person name="Becker A."/>
            <person name="Gohl D.M."/>
            <person name="Silverstein K.A.T."/>
            <person name="Koren S."/>
            <person name="Bechman K.B."/>
            <person name="Herman A."/>
            <person name="Abrahante J.E."/>
            <person name="Garbe J."/>
        </authorList>
    </citation>
    <scope>NUCLEOTIDE SEQUENCE</scope>
    <source>
        <strain evidence="1">Duluth1</strain>
        <tissue evidence="1">Whole animal</tissue>
    </source>
</reference>
<keyword evidence="2" id="KW-1185">Reference proteome</keyword>
<evidence type="ECO:0000313" key="1">
    <source>
        <dbReference type="EMBL" id="KAH3837411.1"/>
    </source>
</evidence>
<dbReference type="Proteomes" id="UP000828390">
    <property type="component" value="Unassembled WGS sequence"/>
</dbReference>
<accession>A0A9D4KD31</accession>
<sequence>MFYYSNIWNKWAQNVNFHEELLTRINSLLPGGHVFQQTRTIFEHIHDIIWTNLLTKFHEDWTINEKTAKTIFKLIQDIIWSNLLTKFHEGRTMNVASSVNKENAPPSGGHVFQPTRTIFKLIQDIIGTYLLTKFHLDWTINVASKFNCYMPPYRGHKNAPPSGGHVFQPTGTNFLLVQDIFGTNLLNKFHEDRTLNVASIVLTRNERCVCQKHNFSDGRTDCHTDRQFNYYMPPYRGIKMPNPWWPFIIGTNLLTQFHDERTINADSRVLTRNK</sequence>
<comment type="caution">
    <text evidence="1">The sequence shown here is derived from an EMBL/GenBank/DDBJ whole genome shotgun (WGS) entry which is preliminary data.</text>
</comment>
<dbReference type="AlphaFoldDB" id="A0A9D4KD31"/>
<evidence type="ECO:0000313" key="2">
    <source>
        <dbReference type="Proteomes" id="UP000828390"/>
    </source>
</evidence>
<proteinExistence type="predicted"/>
<protein>
    <submittedName>
        <fullName evidence="1">Uncharacterized protein</fullName>
    </submittedName>
</protein>
<dbReference type="EMBL" id="JAIWYP010000004">
    <property type="protein sequence ID" value="KAH3837411.1"/>
    <property type="molecule type" value="Genomic_DNA"/>
</dbReference>
<reference evidence="1" key="1">
    <citation type="journal article" date="2019" name="bioRxiv">
        <title>The Genome of the Zebra Mussel, Dreissena polymorpha: A Resource for Invasive Species Research.</title>
        <authorList>
            <person name="McCartney M.A."/>
            <person name="Auch B."/>
            <person name="Kono T."/>
            <person name="Mallez S."/>
            <person name="Zhang Y."/>
            <person name="Obille A."/>
            <person name="Becker A."/>
            <person name="Abrahante J.E."/>
            <person name="Garbe J."/>
            <person name="Badalamenti J.P."/>
            <person name="Herman A."/>
            <person name="Mangelson H."/>
            <person name="Liachko I."/>
            <person name="Sullivan S."/>
            <person name="Sone E.D."/>
            <person name="Koren S."/>
            <person name="Silverstein K.A.T."/>
            <person name="Beckman K.B."/>
            <person name="Gohl D.M."/>
        </authorList>
    </citation>
    <scope>NUCLEOTIDE SEQUENCE</scope>
    <source>
        <strain evidence="1">Duluth1</strain>
        <tissue evidence="1">Whole animal</tissue>
    </source>
</reference>